<feature type="signal peptide" evidence="1">
    <location>
        <begin position="1"/>
        <end position="21"/>
    </location>
</feature>
<comment type="caution">
    <text evidence="2">The sequence shown here is derived from an EMBL/GenBank/DDBJ whole genome shotgun (WGS) entry which is preliminary data.</text>
</comment>
<dbReference type="KEGG" id="ddo:I597_0281"/>
<evidence type="ECO:0008006" key="4">
    <source>
        <dbReference type="Google" id="ProtNLM"/>
    </source>
</evidence>
<evidence type="ECO:0000256" key="1">
    <source>
        <dbReference type="SAM" id="SignalP"/>
    </source>
</evidence>
<dbReference type="PATRIC" id="fig|1300343.5.peg.283"/>
<keyword evidence="3" id="KW-1185">Reference proteome</keyword>
<evidence type="ECO:0000313" key="2">
    <source>
        <dbReference type="EMBL" id="KGO06626.1"/>
    </source>
</evidence>
<dbReference type="PROSITE" id="PS51257">
    <property type="entry name" value="PROKAR_LIPOPROTEIN"/>
    <property type="match status" value="1"/>
</dbReference>
<keyword evidence="1" id="KW-0732">Signal</keyword>
<reference evidence="2 3" key="1">
    <citation type="submission" date="2014-10" db="EMBL/GenBank/DDBJ databases">
        <title>Draft genome sequence of the proteorhodopsin-containing marine bacterium Dokdonia donghaensis.</title>
        <authorList>
            <person name="Gomez-Consarnau L."/>
            <person name="Gonzalez J.M."/>
            <person name="Riedel T."/>
            <person name="Jaenicke S."/>
            <person name="Wagner-Doebler I."/>
            <person name="Fuhrman J.A."/>
        </authorList>
    </citation>
    <scope>NUCLEOTIDE SEQUENCE [LARGE SCALE GENOMIC DNA]</scope>
    <source>
        <strain evidence="2 3">DSW-1</strain>
    </source>
</reference>
<sequence>MLLVKYFLFILLAAVSLSSCAQTTWHSEQLAIDDSLQIAVIQIPKNRKLSQTEVFSLGNDSYTLTLHSTDSIYSTAHTLKLNNNTYKAYITSLPLITINASQEIVNEPKRMCRIGYADEEITFTSYAGIELRGSSSLVFKKKTYDLNFYKDSLGFENQDYKLAGMRSDDDWILDGLYNEPLRMRSFISLNLWNEIYTPHYLDKEPKAKAGATAAYSEVFINGRYKGLFLLQEQVDRKLVKIKKNKGDTARGEIFQGARYLGASSFDSIPPAKNFLASWGGYDIKYPSPTNAPWDNVYPFTDFVVNSDDDAFAKAISKQFVLDNAIDYFLYINALRAPDNLGKNLYLIRYDAGAPYFYAPWDLDGTLGTIYSGKRINTTNDFLSNGLLRRLIATDADDFIARFQARWLTLRQGVLSEEQLLKKQMDTYKSLKEQKVYEREALVWDTFIYEEEGITYMQEWTKKRLAFLDKYISDLK</sequence>
<feature type="chain" id="PRO_5001987315" description="Spore coat protein CotH" evidence="1">
    <location>
        <begin position="22"/>
        <end position="475"/>
    </location>
</feature>
<dbReference type="Proteomes" id="UP000030140">
    <property type="component" value="Unassembled WGS sequence"/>
</dbReference>
<gene>
    <name evidence="2" type="ORF">NV36_07075</name>
</gene>
<dbReference type="EMBL" id="JSAQ01000001">
    <property type="protein sequence ID" value="KGO06626.1"/>
    <property type="molecule type" value="Genomic_DNA"/>
</dbReference>
<accession>A0A0A2GWC7</accession>
<organism evidence="2 3">
    <name type="scientific">Dokdonia donghaensis DSW-1</name>
    <dbReference type="NCBI Taxonomy" id="1300343"/>
    <lineage>
        <taxon>Bacteria</taxon>
        <taxon>Pseudomonadati</taxon>
        <taxon>Bacteroidota</taxon>
        <taxon>Flavobacteriia</taxon>
        <taxon>Flavobacteriales</taxon>
        <taxon>Flavobacteriaceae</taxon>
        <taxon>Dokdonia</taxon>
    </lineage>
</organism>
<evidence type="ECO:0000313" key="3">
    <source>
        <dbReference type="Proteomes" id="UP000030140"/>
    </source>
</evidence>
<name>A0A0A2GWC7_9FLAO</name>
<proteinExistence type="predicted"/>
<dbReference type="AlphaFoldDB" id="A0A0A2GWC7"/>
<protein>
    <recommendedName>
        <fullName evidence="4">Spore coat protein CotH</fullName>
    </recommendedName>
</protein>
<dbReference type="Pfam" id="PF08757">
    <property type="entry name" value="CotH"/>
    <property type="match status" value="1"/>
</dbReference>
<dbReference type="InterPro" id="IPR014867">
    <property type="entry name" value="Spore_coat_CotH_CotH2/3/7"/>
</dbReference>
<dbReference type="OrthoDB" id="9803752at2"/>